<evidence type="ECO:0000256" key="1">
    <source>
        <dbReference type="ARBA" id="ARBA00004123"/>
    </source>
</evidence>
<keyword evidence="2" id="KW-0805">Transcription regulation</keyword>
<dbReference type="Gene3D" id="2.20.25.80">
    <property type="entry name" value="WRKY domain"/>
    <property type="match status" value="1"/>
</dbReference>
<evidence type="ECO:0000256" key="3">
    <source>
        <dbReference type="ARBA" id="ARBA00023125"/>
    </source>
</evidence>
<reference evidence="8 9" key="1">
    <citation type="submission" date="2022-03" db="EMBL/GenBank/DDBJ databases">
        <authorList>
            <person name="Macdonald S."/>
            <person name="Ahmed S."/>
            <person name="Newling K."/>
        </authorList>
    </citation>
    <scope>NUCLEOTIDE SEQUENCE [LARGE SCALE GENOMIC DNA]</scope>
</reference>
<sequence length="124" mass="14138">MFHGADKAVEALLRGQESTNRLKRVFEHQRTRSVSVEPLFDTLLDSFSFALSLFTSPNTQPYRESSQSKATTPVTARKSPKKNGNGEEGLEKYNHDSPTPVHHDGFTWRKYGQKNIKTSSHQRF</sequence>
<evidence type="ECO:0000256" key="4">
    <source>
        <dbReference type="ARBA" id="ARBA00023163"/>
    </source>
</evidence>
<accession>A0ABC8J223</accession>
<dbReference type="InterPro" id="IPR036576">
    <property type="entry name" value="WRKY_dom_sf"/>
</dbReference>
<name>A0ABC8J223_ERUVS</name>
<keyword evidence="9" id="KW-1185">Reference proteome</keyword>
<keyword evidence="3" id="KW-0238">DNA-binding</keyword>
<protein>
    <recommendedName>
        <fullName evidence="7">WRKY domain-containing protein</fullName>
    </recommendedName>
</protein>
<dbReference type="Proteomes" id="UP001642260">
    <property type="component" value="Unassembled WGS sequence"/>
</dbReference>
<comment type="subcellular location">
    <subcellularLocation>
        <location evidence="1">Nucleus</location>
    </subcellularLocation>
</comment>
<dbReference type="PROSITE" id="PS50811">
    <property type="entry name" value="WRKY"/>
    <property type="match status" value="1"/>
</dbReference>
<comment type="caution">
    <text evidence="8">The sequence shown here is derived from an EMBL/GenBank/DDBJ whole genome shotgun (WGS) entry which is preliminary data.</text>
</comment>
<dbReference type="GO" id="GO:0003677">
    <property type="term" value="F:DNA binding"/>
    <property type="evidence" value="ECO:0007669"/>
    <property type="project" value="UniProtKB-KW"/>
</dbReference>
<organism evidence="8 9">
    <name type="scientific">Eruca vesicaria subsp. sativa</name>
    <name type="common">Garden rocket</name>
    <name type="synonym">Eruca sativa</name>
    <dbReference type="NCBI Taxonomy" id="29727"/>
    <lineage>
        <taxon>Eukaryota</taxon>
        <taxon>Viridiplantae</taxon>
        <taxon>Streptophyta</taxon>
        <taxon>Embryophyta</taxon>
        <taxon>Tracheophyta</taxon>
        <taxon>Spermatophyta</taxon>
        <taxon>Magnoliopsida</taxon>
        <taxon>eudicotyledons</taxon>
        <taxon>Gunneridae</taxon>
        <taxon>Pentapetalae</taxon>
        <taxon>rosids</taxon>
        <taxon>malvids</taxon>
        <taxon>Brassicales</taxon>
        <taxon>Brassicaceae</taxon>
        <taxon>Brassiceae</taxon>
        <taxon>Eruca</taxon>
    </lineage>
</organism>
<feature type="region of interest" description="Disordered" evidence="6">
    <location>
        <begin position="56"/>
        <end position="111"/>
    </location>
</feature>
<dbReference type="PANTHER" id="PTHR31282">
    <property type="entry name" value="WRKY TRANSCRIPTION FACTOR 21-RELATED"/>
    <property type="match status" value="1"/>
</dbReference>
<dbReference type="SUPFAM" id="SSF118290">
    <property type="entry name" value="WRKY DNA-binding domain"/>
    <property type="match status" value="1"/>
</dbReference>
<keyword evidence="4" id="KW-0804">Transcription</keyword>
<feature type="domain" description="WRKY" evidence="7">
    <location>
        <begin position="97"/>
        <end position="124"/>
    </location>
</feature>
<proteinExistence type="predicted"/>
<feature type="compositionally biased region" description="Basic and acidic residues" evidence="6">
    <location>
        <begin position="89"/>
        <end position="107"/>
    </location>
</feature>
<dbReference type="EMBL" id="CAKOAT010054044">
    <property type="protein sequence ID" value="CAH8300496.1"/>
    <property type="molecule type" value="Genomic_DNA"/>
</dbReference>
<dbReference type="Pfam" id="PF03106">
    <property type="entry name" value="WRKY"/>
    <property type="match status" value="1"/>
</dbReference>
<gene>
    <name evidence="8" type="ORF">ERUC_LOCUS2768</name>
</gene>
<dbReference type="GO" id="GO:0005634">
    <property type="term" value="C:nucleus"/>
    <property type="evidence" value="ECO:0007669"/>
    <property type="project" value="UniProtKB-SubCell"/>
</dbReference>
<evidence type="ECO:0000259" key="7">
    <source>
        <dbReference type="PROSITE" id="PS50811"/>
    </source>
</evidence>
<dbReference type="InterPro" id="IPR044810">
    <property type="entry name" value="WRKY_plant"/>
</dbReference>
<keyword evidence="5" id="KW-0539">Nucleus</keyword>
<evidence type="ECO:0000256" key="5">
    <source>
        <dbReference type="ARBA" id="ARBA00023242"/>
    </source>
</evidence>
<dbReference type="AlphaFoldDB" id="A0ABC8J223"/>
<dbReference type="InterPro" id="IPR003657">
    <property type="entry name" value="WRKY_dom"/>
</dbReference>
<evidence type="ECO:0000256" key="6">
    <source>
        <dbReference type="SAM" id="MobiDB-lite"/>
    </source>
</evidence>
<evidence type="ECO:0000313" key="8">
    <source>
        <dbReference type="EMBL" id="CAH8300496.1"/>
    </source>
</evidence>
<evidence type="ECO:0000313" key="9">
    <source>
        <dbReference type="Proteomes" id="UP001642260"/>
    </source>
</evidence>
<feature type="compositionally biased region" description="Polar residues" evidence="6">
    <location>
        <begin position="57"/>
        <end position="74"/>
    </location>
</feature>
<evidence type="ECO:0000256" key="2">
    <source>
        <dbReference type="ARBA" id="ARBA00023015"/>
    </source>
</evidence>